<dbReference type="EMBL" id="CATQJA010002710">
    <property type="protein sequence ID" value="CAJ0587444.1"/>
    <property type="molecule type" value="Genomic_DNA"/>
</dbReference>
<dbReference type="InterPro" id="IPR029063">
    <property type="entry name" value="SAM-dependent_MTases_sf"/>
</dbReference>
<organism evidence="3 4">
    <name type="scientific">Mesorhabditis spiculigera</name>
    <dbReference type="NCBI Taxonomy" id="96644"/>
    <lineage>
        <taxon>Eukaryota</taxon>
        <taxon>Metazoa</taxon>
        <taxon>Ecdysozoa</taxon>
        <taxon>Nematoda</taxon>
        <taxon>Chromadorea</taxon>
        <taxon>Rhabditida</taxon>
        <taxon>Rhabditina</taxon>
        <taxon>Rhabditomorpha</taxon>
        <taxon>Rhabditoidea</taxon>
        <taxon>Rhabditidae</taxon>
        <taxon>Mesorhabditinae</taxon>
        <taxon>Mesorhabditis</taxon>
    </lineage>
</organism>
<comment type="caution">
    <text evidence="3">The sequence shown here is derived from an EMBL/GenBank/DDBJ whole genome shotgun (WGS) entry which is preliminary data.</text>
</comment>
<keyword evidence="4" id="KW-1185">Reference proteome</keyword>
<dbReference type="Pfam" id="PF13847">
    <property type="entry name" value="Methyltransf_31"/>
    <property type="match status" value="1"/>
</dbReference>
<sequence>MASEYDQMLLTYLSGGMVSLALTLGRRLGLLEAFCALGSPEKHTTAEAVAEKANCKPRYVREWMACLACAGIFQSLLNSSWIANMAFVPLFADVREQLEEAFRADNPRLGMDYANYQQFYSLMAACSQTRHREYLIPKVVPDLGHGIAAKLAAGGMKCLDIGCGNGFHVQLFANEYPKSEFYGLDLVPEAIEAANQQKAADGTKNSTFIACDAAHLPHDWGNTFDFVTIFDACHDQTRPDLSLREIHRVLKPGGIFAMVEVKATGSVLEDKKTDPLRSSMHYGCSLFHCLPVGSNKEGALCLGTMWGNHKQAALLKECGFANPERINPAYYPVPDKSSQAKGPVEPPPISEMYTVYGKVFTAWLVLWCFAPDSWRTDVYHAAGVVIFQCVGEYLIRLWQWRIYRAALAAVPPSTA</sequence>
<protein>
    <recommendedName>
        <fullName evidence="5">Methyltransferase domain-containing protein</fullName>
    </recommendedName>
</protein>
<dbReference type="InterPro" id="IPR025714">
    <property type="entry name" value="Methyltranfer_dom"/>
</dbReference>
<evidence type="ECO:0000313" key="4">
    <source>
        <dbReference type="Proteomes" id="UP001177023"/>
    </source>
</evidence>
<dbReference type="Pfam" id="PF21320">
    <property type="entry name" value="WHD_Rv2258c"/>
    <property type="match status" value="1"/>
</dbReference>
<feature type="non-terminal residue" evidence="3">
    <location>
        <position position="1"/>
    </location>
</feature>
<name>A0AA36DJX0_9BILA</name>
<evidence type="ECO:0000313" key="3">
    <source>
        <dbReference type="EMBL" id="CAJ0587444.1"/>
    </source>
</evidence>
<dbReference type="PANTHER" id="PTHR45581">
    <property type="entry name" value="PROTEIN CBG10435"/>
    <property type="match status" value="1"/>
</dbReference>
<feature type="domain" description="S-adenosylmethionine-dependent methyltransferase Rv2258c-like winged HTH" evidence="2">
    <location>
        <begin position="17"/>
        <end position="73"/>
    </location>
</feature>
<dbReference type="Gene3D" id="3.40.50.150">
    <property type="entry name" value="Vaccinia Virus protein VP39"/>
    <property type="match status" value="1"/>
</dbReference>
<accession>A0AA36DJX0</accession>
<gene>
    <name evidence="3" type="ORF">MSPICULIGERA_LOCUS25411</name>
</gene>
<feature type="domain" description="Methyltransferase" evidence="1">
    <location>
        <begin position="155"/>
        <end position="265"/>
    </location>
</feature>
<reference evidence="3" key="1">
    <citation type="submission" date="2023-06" db="EMBL/GenBank/DDBJ databases">
        <authorList>
            <person name="Delattre M."/>
        </authorList>
    </citation>
    <scope>NUCLEOTIDE SEQUENCE</scope>
    <source>
        <strain evidence="3">AF72</strain>
    </source>
</reference>
<evidence type="ECO:0000259" key="1">
    <source>
        <dbReference type="Pfam" id="PF13847"/>
    </source>
</evidence>
<dbReference type="InterPro" id="IPR048711">
    <property type="entry name" value="WHD_Rv2258c"/>
</dbReference>
<dbReference type="Proteomes" id="UP001177023">
    <property type="component" value="Unassembled WGS sequence"/>
</dbReference>
<dbReference type="AlphaFoldDB" id="A0AA36DJX0"/>
<dbReference type="PANTHER" id="PTHR45581:SF3">
    <property type="entry name" value="METHYLTRANSFERASE DOMAIN-CONTAINING PROTEIN"/>
    <property type="match status" value="1"/>
</dbReference>
<dbReference type="SUPFAM" id="SSF53335">
    <property type="entry name" value="S-adenosyl-L-methionine-dependent methyltransferases"/>
    <property type="match status" value="1"/>
</dbReference>
<proteinExistence type="predicted"/>
<evidence type="ECO:0000259" key="2">
    <source>
        <dbReference type="Pfam" id="PF21320"/>
    </source>
</evidence>
<evidence type="ECO:0008006" key="5">
    <source>
        <dbReference type="Google" id="ProtNLM"/>
    </source>
</evidence>
<dbReference type="CDD" id="cd02440">
    <property type="entry name" value="AdoMet_MTases"/>
    <property type="match status" value="1"/>
</dbReference>